<accession>A0ABS8UMG7</accession>
<name>A0ABS8UMG7_DATST</name>
<evidence type="ECO:0000313" key="1">
    <source>
        <dbReference type="EMBL" id="MCD9559383.1"/>
    </source>
</evidence>
<sequence>NSLDHPPGGYSVGANHGHLGHDTICADGSRLEDVVFQAKRVKISIVKRKMTTPILL</sequence>
<gene>
    <name evidence="1" type="ORF">HAX54_017308</name>
</gene>
<proteinExistence type="predicted"/>
<comment type="caution">
    <text evidence="1">The sequence shown here is derived from an EMBL/GenBank/DDBJ whole genome shotgun (WGS) entry which is preliminary data.</text>
</comment>
<dbReference type="EMBL" id="JACEIK010002143">
    <property type="protein sequence ID" value="MCD9559383.1"/>
    <property type="molecule type" value="Genomic_DNA"/>
</dbReference>
<feature type="non-terminal residue" evidence="1">
    <location>
        <position position="1"/>
    </location>
</feature>
<dbReference type="Proteomes" id="UP000823775">
    <property type="component" value="Unassembled WGS sequence"/>
</dbReference>
<protein>
    <submittedName>
        <fullName evidence="1">Uncharacterized protein</fullName>
    </submittedName>
</protein>
<evidence type="ECO:0000313" key="2">
    <source>
        <dbReference type="Proteomes" id="UP000823775"/>
    </source>
</evidence>
<reference evidence="1 2" key="1">
    <citation type="journal article" date="2021" name="BMC Genomics">
        <title>Datura genome reveals duplications of psychoactive alkaloid biosynthetic genes and high mutation rate following tissue culture.</title>
        <authorList>
            <person name="Rajewski A."/>
            <person name="Carter-House D."/>
            <person name="Stajich J."/>
            <person name="Litt A."/>
        </authorList>
    </citation>
    <scope>NUCLEOTIDE SEQUENCE [LARGE SCALE GENOMIC DNA]</scope>
    <source>
        <strain evidence="1">AR-01</strain>
    </source>
</reference>
<keyword evidence="2" id="KW-1185">Reference proteome</keyword>
<organism evidence="1 2">
    <name type="scientific">Datura stramonium</name>
    <name type="common">Jimsonweed</name>
    <name type="synonym">Common thornapple</name>
    <dbReference type="NCBI Taxonomy" id="4076"/>
    <lineage>
        <taxon>Eukaryota</taxon>
        <taxon>Viridiplantae</taxon>
        <taxon>Streptophyta</taxon>
        <taxon>Embryophyta</taxon>
        <taxon>Tracheophyta</taxon>
        <taxon>Spermatophyta</taxon>
        <taxon>Magnoliopsida</taxon>
        <taxon>eudicotyledons</taxon>
        <taxon>Gunneridae</taxon>
        <taxon>Pentapetalae</taxon>
        <taxon>asterids</taxon>
        <taxon>lamiids</taxon>
        <taxon>Solanales</taxon>
        <taxon>Solanaceae</taxon>
        <taxon>Solanoideae</taxon>
        <taxon>Datureae</taxon>
        <taxon>Datura</taxon>
    </lineage>
</organism>